<protein>
    <recommendedName>
        <fullName evidence="6">Receptor L-domain domain-containing protein</fullName>
    </recommendedName>
</protein>
<comment type="caution">
    <text evidence="4">The sequence shown here is derived from an EMBL/GenBank/DDBJ whole genome shotgun (WGS) entry which is preliminary data.</text>
</comment>
<evidence type="ECO:0008006" key="6">
    <source>
        <dbReference type="Google" id="ProtNLM"/>
    </source>
</evidence>
<dbReference type="Proteomes" id="UP000282926">
    <property type="component" value="Unassembled WGS sequence"/>
</dbReference>
<keyword evidence="5" id="KW-1185">Reference proteome</keyword>
<comment type="subcellular location">
    <subcellularLocation>
        <location evidence="1">Cell envelope</location>
    </subcellularLocation>
</comment>
<reference evidence="4 5" key="1">
    <citation type="submission" date="2019-01" db="EMBL/GenBank/DDBJ databases">
        <title>Lujinxingia litoralis gen. nov., sp. nov. and Lujinxingia sediminis gen. nov., sp. nov., new members in the order Bradymonadales, isolated from coastal sediment.</title>
        <authorList>
            <person name="Li C.-M."/>
        </authorList>
    </citation>
    <scope>NUCLEOTIDE SEQUENCE [LARGE SCALE GENOMIC DNA]</scope>
    <source>
        <strain evidence="4 5">SEH01</strain>
    </source>
</reference>
<dbReference type="EMBL" id="SADD01000003">
    <property type="protein sequence ID" value="RVU45709.1"/>
    <property type="molecule type" value="Genomic_DNA"/>
</dbReference>
<name>A0ABY0CTQ6_9DELT</name>
<dbReference type="InterPro" id="IPR032675">
    <property type="entry name" value="LRR_dom_sf"/>
</dbReference>
<gene>
    <name evidence="4" type="ORF">EA187_08050</name>
</gene>
<keyword evidence="2" id="KW-0732">Signal</keyword>
<proteinExistence type="predicted"/>
<evidence type="ECO:0000256" key="2">
    <source>
        <dbReference type="ARBA" id="ARBA00022729"/>
    </source>
</evidence>
<keyword evidence="3" id="KW-0325">Glycoprotein</keyword>
<dbReference type="SUPFAM" id="SSF52058">
    <property type="entry name" value="L domain-like"/>
    <property type="match status" value="2"/>
</dbReference>
<evidence type="ECO:0000313" key="4">
    <source>
        <dbReference type="EMBL" id="RVU45709.1"/>
    </source>
</evidence>
<dbReference type="RefSeq" id="WP_127779911.1">
    <property type="nucleotide sequence ID" value="NZ_SADD01000003.1"/>
</dbReference>
<dbReference type="InterPro" id="IPR051648">
    <property type="entry name" value="CWI-Assembly_Regulator"/>
</dbReference>
<dbReference type="PANTHER" id="PTHR31018:SF3">
    <property type="entry name" value="RECEPTOR PROTEIN-TYROSINE KINASE"/>
    <property type="match status" value="1"/>
</dbReference>
<sequence>MGWKRQLILITALMNVGSGCGEPDLQGVPQACGLETSQECNLSEDSWIKIETADDLEAYCEDACEQVYRLYFYDLREVAELTGFSWLKRVEGNLNISGLRSVHTLQGFDNLEYSNSIIIENNFSLNAIDAFGSLREVNHLKLSSMDGIDSIQAFDHLEYLGPADDLGDDNLGFFLDGMNGITHLEGLHKVREAGFVVIRYNKNLESIDIMESVEEVRSLAIVHNPKVASLGEWPNLRRVHQGIQIEGAPNLRRCEVEALIDQLEERPPTVELSGLSDAPCD</sequence>
<evidence type="ECO:0000256" key="1">
    <source>
        <dbReference type="ARBA" id="ARBA00004196"/>
    </source>
</evidence>
<dbReference type="Gene3D" id="3.80.10.10">
    <property type="entry name" value="Ribonuclease Inhibitor"/>
    <property type="match status" value="1"/>
</dbReference>
<dbReference type="PANTHER" id="PTHR31018">
    <property type="entry name" value="SPORULATION-SPECIFIC PROTEIN-RELATED"/>
    <property type="match status" value="1"/>
</dbReference>
<accession>A0ABY0CTQ6</accession>
<organism evidence="4 5">
    <name type="scientific">Lujinxingia sediminis</name>
    <dbReference type="NCBI Taxonomy" id="2480984"/>
    <lineage>
        <taxon>Bacteria</taxon>
        <taxon>Deltaproteobacteria</taxon>
        <taxon>Bradymonadales</taxon>
        <taxon>Lujinxingiaceae</taxon>
        <taxon>Lujinxingia</taxon>
    </lineage>
</organism>
<evidence type="ECO:0000313" key="5">
    <source>
        <dbReference type="Proteomes" id="UP000282926"/>
    </source>
</evidence>
<dbReference type="PROSITE" id="PS51257">
    <property type="entry name" value="PROKAR_LIPOPROTEIN"/>
    <property type="match status" value="1"/>
</dbReference>
<evidence type="ECO:0000256" key="3">
    <source>
        <dbReference type="ARBA" id="ARBA00023180"/>
    </source>
</evidence>